<comment type="catalytic activity">
    <reaction evidence="10">
        <text>5,6-dihydrouridine(20a) in tRNA + NADP(+) = uridine(20a) in tRNA + NADPH + H(+)</text>
        <dbReference type="Rhea" id="RHEA:53344"/>
        <dbReference type="Rhea" id="RHEA-COMP:13535"/>
        <dbReference type="Rhea" id="RHEA-COMP:13536"/>
        <dbReference type="ChEBI" id="CHEBI:15378"/>
        <dbReference type="ChEBI" id="CHEBI:57783"/>
        <dbReference type="ChEBI" id="CHEBI:58349"/>
        <dbReference type="ChEBI" id="CHEBI:65315"/>
        <dbReference type="ChEBI" id="CHEBI:74443"/>
    </reaction>
</comment>
<organism evidence="12 13">
    <name type="scientific">Candidatus Arsenophonus lipoptenae</name>
    <dbReference type="NCBI Taxonomy" id="634113"/>
    <lineage>
        <taxon>Bacteria</taxon>
        <taxon>Pseudomonadati</taxon>
        <taxon>Pseudomonadota</taxon>
        <taxon>Gammaproteobacteria</taxon>
        <taxon>Enterobacterales</taxon>
        <taxon>Morganellaceae</taxon>
        <taxon>Arsenophonus</taxon>
    </lineage>
</organism>
<keyword evidence="2 10" id="KW-0820">tRNA-binding</keyword>
<keyword evidence="7 10" id="KW-0694">RNA-binding</keyword>
<evidence type="ECO:0000256" key="1">
    <source>
        <dbReference type="ARBA" id="ARBA00001917"/>
    </source>
</evidence>
<keyword evidence="8 10" id="KW-0560">Oxidoreductase</keyword>
<dbReference type="OrthoDB" id="9783413at2"/>
<dbReference type="PANTHER" id="PTHR42907">
    <property type="entry name" value="FMN-LINKED OXIDOREDUCTASES SUPERFAMILY PROTEIN"/>
    <property type="match status" value="1"/>
</dbReference>
<dbReference type="EC" id="1.3.1.91" evidence="10"/>
<dbReference type="KEGG" id="asy:AUT07_00231"/>
<dbReference type="GO" id="GO:0010181">
    <property type="term" value="F:FMN binding"/>
    <property type="evidence" value="ECO:0007669"/>
    <property type="project" value="UniProtKB-UniRule"/>
</dbReference>
<comment type="caution">
    <text evidence="10">Lacks conserved residue(s) required for the propagation of feature annotation.</text>
</comment>
<feature type="site" description="Interacts with tRNA" evidence="10">
    <location>
        <position position="199"/>
    </location>
</feature>
<dbReference type="EMBL" id="CP013920">
    <property type="protein sequence ID" value="AMA64814.1"/>
    <property type="molecule type" value="Genomic_DNA"/>
</dbReference>
<evidence type="ECO:0000256" key="3">
    <source>
        <dbReference type="ARBA" id="ARBA00022630"/>
    </source>
</evidence>
<keyword evidence="5 10" id="KW-0819">tRNA processing</keyword>
<evidence type="ECO:0000256" key="5">
    <source>
        <dbReference type="ARBA" id="ARBA00022694"/>
    </source>
</evidence>
<feature type="domain" description="DUS-like FMN-binding" evidence="11">
    <location>
        <begin position="28"/>
        <end position="332"/>
    </location>
</feature>
<dbReference type="Proteomes" id="UP000069926">
    <property type="component" value="Chromosome"/>
</dbReference>
<feature type="binding site" evidence="10">
    <location>
        <position position="151"/>
    </location>
    <ligand>
        <name>FMN</name>
        <dbReference type="ChEBI" id="CHEBI:58210"/>
    </ligand>
</feature>
<feature type="binding site" evidence="10">
    <location>
        <begin position="246"/>
        <end position="247"/>
    </location>
    <ligand>
        <name>FMN</name>
        <dbReference type="ChEBI" id="CHEBI:58210"/>
    </ligand>
</feature>
<keyword evidence="4 10" id="KW-0288">FMN</keyword>
<dbReference type="RefSeq" id="WP_066283088.1">
    <property type="nucleotide sequence ID" value="NZ_CP013920.1"/>
</dbReference>
<proteinExistence type="inferred from homology"/>
<feature type="binding site" evidence="10">
    <location>
        <position position="184"/>
    </location>
    <ligand>
        <name>FMN</name>
        <dbReference type="ChEBI" id="CHEBI:58210"/>
    </ligand>
</feature>
<comment type="similarity">
    <text evidence="10">Belongs to the Dus family. DusA subfamily.</text>
</comment>
<evidence type="ECO:0000256" key="6">
    <source>
        <dbReference type="ARBA" id="ARBA00022857"/>
    </source>
</evidence>
<comment type="catalytic activity">
    <reaction evidence="10">
        <text>5,6-dihydrouridine(20) in tRNA + NAD(+) = uridine(20) in tRNA + NADH + H(+)</text>
        <dbReference type="Rhea" id="RHEA:53340"/>
        <dbReference type="Rhea" id="RHEA-COMP:13533"/>
        <dbReference type="Rhea" id="RHEA-COMP:13534"/>
        <dbReference type="ChEBI" id="CHEBI:15378"/>
        <dbReference type="ChEBI" id="CHEBI:57540"/>
        <dbReference type="ChEBI" id="CHEBI:57945"/>
        <dbReference type="ChEBI" id="CHEBI:65315"/>
        <dbReference type="ChEBI" id="CHEBI:74443"/>
        <dbReference type="EC" id="1.3.1.91"/>
    </reaction>
</comment>
<dbReference type="InterPro" id="IPR018517">
    <property type="entry name" value="tRNA_hU_synthase_CS"/>
</dbReference>
<dbReference type="GO" id="GO:0000049">
    <property type="term" value="F:tRNA binding"/>
    <property type="evidence" value="ECO:0007669"/>
    <property type="project" value="UniProtKB-UniRule"/>
</dbReference>
<dbReference type="PANTHER" id="PTHR42907:SF1">
    <property type="entry name" value="FMN-LINKED OXIDOREDUCTASES SUPERFAMILY PROTEIN"/>
    <property type="match status" value="1"/>
</dbReference>
<sequence length="346" mass="40033">MCNKIVHTKLIQKTKLSTKYHKHHYFSVAPMLHLTDRHCRYFHRLLTKKALLYTEMITTNAIIYGKNNYLTYNEEEHPIALQLGGNEPKILANCAKMVQKAGYDEINFNIGCPSKRAQNGQFGAYLMRESSLVADCIKSMQDVVTIPITIKTRLGVDNDDSYEFLIDFIDRIVTNSQCRLFIIHARKAWLSGLNPKQNRKIPPLNYSYVYQLKKEFPQLTIIINGGIKTINEANQHLYYLDGVMIGREAYQNPQLLINVDLKIFNKNNLIINPIIAVQKMFPYIARELKKGTYLHHITKHMLGIFQSVPGACKWRRYLSTNSYKKGADISIIKKALEFIINKIDYL</sequence>
<feature type="binding site" evidence="10">
    <location>
        <begin position="30"/>
        <end position="32"/>
    </location>
    <ligand>
        <name>FMN</name>
        <dbReference type="ChEBI" id="CHEBI:58210"/>
    </ligand>
</feature>
<evidence type="ECO:0000256" key="2">
    <source>
        <dbReference type="ARBA" id="ARBA00022555"/>
    </source>
</evidence>
<feature type="site" description="Interacts with tRNA; defines subfamily-specific binding signature" evidence="10">
    <location>
        <position position="315"/>
    </location>
</feature>
<dbReference type="AlphaFoldDB" id="A0A109Q7D4"/>
<evidence type="ECO:0000256" key="9">
    <source>
        <dbReference type="ARBA" id="ARBA00058013"/>
    </source>
</evidence>
<dbReference type="InterPro" id="IPR013785">
    <property type="entry name" value="Aldolase_TIM"/>
</dbReference>
<evidence type="ECO:0000256" key="4">
    <source>
        <dbReference type="ARBA" id="ARBA00022643"/>
    </source>
</evidence>
<dbReference type="PROSITE" id="PS01136">
    <property type="entry name" value="UPF0034"/>
    <property type="match status" value="1"/>
</dbReference>
<comment type="catalytic activity">
    <reaction evidence="10">
        <text>5,6-dihydrouridine(20) in tRNA + NADP(+) = uridine(20) in tRNA + NADPH + H(+)</text>
        <dbReference type="Rhea" id="RHEA:53336"/>
        <dbReference type="Rhea" id="RHEA-COMP:13533"/>
        <dbReference type="Rhea" id="RHEA-COMP:13534"/>
        <dbReference type="ChEBI" id="CHEBI:15378"/>
        <dbReference type="ChEBI" id="CHEBI:57783"/>
        <dbReference type="ChEBI" id="CHEBI:58349"/>
        <dbReference type="ChEBI" id="CHEBI:65315"/>
        <dbReference type="ChEBI" id="CHEBI:74443"/>
        <dbReference type="EC" id="1.3.1.91"/>
    </reaction>
</comment>
<feature type="site" description="Interacts with tRNA; defines subfamily-specific binding signature" evidence="10">
    <location>
        <position position="196"/>
    </location>
</feature>
<reference evidence="12 13" key="1">
    <citation type="submission" date="2016-01" db="EMBL/GenBank/DDBJ databases">
        <title>Genome sequence of Ca. Arsenophonus lipopteni, the exclusive symbiont of a blood sucking fly Lipoptena cervi (Diptera: Hippoboscidae).</title>
        <authorList>
            <person name="Novakova E."/>
            <person name="Hypsa V."/>
            <person name="Nguyen P."/>
            <person name="Husnik F."/>
            <person name="Darby A.C."/>
        </authorList>
    </citation>
    <scope>NUCLEOTIDE SEQUENCE [LARGE SCALE GENOMIC DNA]</scope>
    <source>
        <strain evidence="12 13">CB</strain>
    </source>
</reference>
<dbReference type="FunFam" id="3.20.20.70:FF:000083">
    <property type="entry name" value="tRNA-dihydrouridine(20/20a) synthase"/>
    <property type="match status" value="1"/>
</dbReference>
<evidence type="ECO:0000256" key="7">
    <source>
        <dbReference type="ARBA" id="ARBA00022884"/>
    </source>
</evidence>
<dbReference type="GO" id="GO:0102266">
    <property type="term" value="F:tRNA-dihydrouridine20a synthase activity"/>
    <property type="evidence" value="ECO:0007669"/>
    <property type="project" value="RHEA"/>
</dbReference>
<dbReference type="InterPro" id="IPR035587">
    <property type="entry name" value="DUS-like_FMN-bd"/>
</dbReference>
<dbReference type="HAMAP" id="MF_02041">
    <property type="entry name" value="DusA_subfam"/>
    <property type="match status" value="1"/>
</dbReference>
<feature type="binding site" evidence="10">
    <location>
        <begin position="224"/>
        <end position="226"/>
    </location>
    <ligand>
        <name>FMN</name>
        <dbReference type="ChEBI" id="CHEBI:58210"/>
    </ligand>
</feature>
<dbReference type="NCBIfam" id="NF008774">
    <property type="entry name" value="PRK11815.1"/>
    <property type="match status" value="1"/>
</dbReference>
<dbReference type="Pfam" id="PF01207">
    <property type="entry name" value="Dus"/>
    <property type="match status" value="1"/>
</dbReference>
<feature type="binding site" evidence="10">
    <location>
        <position position="82"/>
    </location>
    <ligand>
        <name>FMN</name>
        <dbReference type="ChEBI" id="CHEBI:58210"/>
    </ligand>
</feature>
<comment type="function">
    <text evidence="9 10">Catalyzes the synthesis of 5,6-dihydrouridine (D), a modified base found in the D-loop of most tRNAs, via the reduction of the C5-C6 double bond in target uridines. Specifically modifies U20 and U20a in tRNAs.</text>
</comment>
<dbReference type="SUPFAM" id="SSF51395">
    <property type="entry name" value="FMN-linked oxidoreductases"/>
    <property type="match status" value="1"/>
</dbReference>
<feature type="active site" description="Proton donor" evidence="10">
    <location>
        <position position="112"/>
    </location>
</feature>
<accession>A0A109Q7D4</accession>
<dbReference type="Gene3D" id="1.20.120.1460">
    <property type="match status" value="1"/>
</dbReference>
<keyword evidence="13" id="KW-1185">Reference proteome</keyword>
<feature type="site" description="Interacts with tRNA" evidence="10">
    <location>
        <position position="109"/>
    </location>
</feature>
<evidence type="ECO:0000256" key="10">
    <source>
        <dbReference type="HAMAP-Rule" id="MF_02041"/>
    </source>
</evidence>
<dbReference type="Gene3D" id="3.20.20.70">
    <property type="entry name" value="Aldolase class I"/>
    <property type="match status" value="1"/>
</dbReference>
<dbReference type="STRING" id="634113.AUT07_00231"/>
<keyword evidence="3 10" id="KW-0285">Flavoprotein</keyword>
<evidence type="ECO:0000313" key="12">
    <source>
        <dbReference type="EMBL" id="AMA64814.1"/>
    </source>
</evidence>
<comment type="cofactor">
    <cofactor evidence="1 10">
        <name>FMN</name>
        <dbReference type="ChEBI" id="CHEBI:58210"/>
    </cofactor>
</comment>
<gene>
    <name evidence="12" type="primary">dus</name>
    <name evidence="10" type="synonym">dusA</name>
    <name evidence="12" type="ORF">AUT07_00231</name>
</gene>
<comment type="catalytic activity">
    <reaction evidence="10">
        <text>5,6-dihydrouridine(20a) in tRNA + NAD(+) = uridine(20a) in tRNA + NADH + H(+)</text>
        <dbReference type="Rhea" id="RHEA:53348"/>
        <dbReference type="Rhea" id="RHEA-COMP:13535"/>
        <dbReference type="Rhea" id="RHEA-COMP:13536"/>
        <dbReference type="ChEBI" id="CHEBI:15378"/>
        <dbReference type="ChEBI" id="CHEBI:57540"/>
        <dbReference type="ChEBI" id="CHEBI:57945"/>
        <dbReference type="ChEBI" id="CHEBI:65315"/>
        <dbReference type="ChEBI" id="CHEBI:74443"/>
    </reaction>
</comment>
<dbReference type="GO" id="GO:0050660">
    <property type="term" value="F:flavin adenine dinucleotide binding"/>
    <property type="evidence" value="ECO:0007669"/>
    <property type="project" value="InterPro"/>
</dbReference>
<dbReference type="NCBIfam" id="TIGR00742">
    <property type="entry name" value="yjbN"/>
    <property type="match status" value="1"/>
</dbReference>
<dbReference type="CDD" id="cd02801">
    <property type="entry name" value="DUS_like_FMN"/>
    <property type="match status" value="1"/>
</dbReference>
<evidence type="ECO:0000313" key="13">
    <source>
        <dbReference type="Proteomes" id="UP000069926"/>
    </source>
</evidence>
<name>A0A109Q7D4_9GAMM</name>
<dbReference type="PATRIC" id="fig|634113.3.peg.223"/>
<dbReference type="InterPro" id="IPR004653">
    <property type="entry name" value="DusA"/>
</dbReference>
<dbReference type="GO" id="GO:0102264">
    <property type="term" value="F:tRNA-dihydrouridine20 synthase activity"/>
    <property type="evidence" value="ECO:0007669"/>
    <property type="project" value="UniProtKB-EC"/>
</dbReference>
<protein>
    <recommendedName>
        <fullName evidence="10">tRNA-dihydrouridine(20/20a) synthase</fullName>
        <ecNumber evidence="10">1.3.1.91</ecNumber>
    </recommendedName>
    <alternativeName>
        <fullName evidence="10">U20-specific dihydrouridine synthase</fullName>
        <shortName evidence="10">U20-specific Dus</shortName>
    </alternativeName>
    <alternativeName>
        <fullName evidence="10">tRNA-dihydrouridine synthase A</fullName>
    </alternativeName>
</protein>
<evidence type="ECO:0000256" key="8">
    <source>
        <dbReference type="ARBA" id="ARBA00023002"/>
    </source>
</evidence>
<keyword evidence="6 10" id="KW-0521">NADP</keyword>
<evidence type="ECO:0000259" key="11">
    <source>
        <dbReference type="Pfam" id="PF01207"/>
    </source>
</evidence>